<dbReference type="InterPro" id="IPR050300">
    <property type="entry name" value="GDXG_lipolytic_enzyme"/>
</dbReference>
<dbReference type="SUPFAM" id="SSF53474">
    <property type="entry name" value="alpha/beta-Hydrolases"/>
    <property type="match status" value="1"/>
</dbReference>
<dbReference type="EMBL" id="BTFW01000001">
    <property type="protein sequence ID" value="GMM60147.1"/>
    <property type="molecule type" value="Genomic_DNA"/>
</dbReference>
<dbReference type="InterPro" id="IPR013094">
    <property type="entry name" value="AB_hydrolase_3"/>
</dbReference>
<feature type="domain" description="Alpha/beta hydrolase fold-3" evidence="2">
    <location>
        <begin position="88"/>
        <end position="291"/>
    </location>
</feature>
<dbReference type="InterPro" id="IPR029058">
    <property type="entry name" value="AB_hydrolase_fold"/>
</dbReference>
<dbReference type="GO" id="GO:0016787">
    <property type="term" value="F:hydrolase activity"/>
    <property type="evidence" value="ECO:0007669"/>
    <property type="project" value="UniProtKB-KW"/>
</dbReference>
<dbReference type="RefSeq" id="WP_317973960.1">
    <property type="nucleotide sequence ID" value="NZ_BTFW01000001.1"/>
</dbReference>
<keyword evidence="1 3" id="KW-0378">Hydrolase</keyword>
<keyword evidence="4" id="KW-1185">Reference proteome</keyword>
<evidence type="ECO:0000259" key="2">
    <source>
        <dbReference type="Pfam" id="PF07859"/>
    </source>
</evidence>
<accession>A0ABQ6P6Z8</accession>
<reference evidence="3 4" key="1">
    <citation type="submission" date="2023-06" db="EMBL/GenBank/DDBJ databases">
        <title>Draft genome sequence of Novosphingobium sp. strain IK01.</title>
        <authorList>
            <person name="Hatamoto M."/>
            <person name="Ikarashi T."/>
            <person name="Yamaguchi T."/>
        </authorList>
    </citation>
    <scope>NUCLEOTIDE SEQUENCE [LARGE SCALE GENOMIC DNA]</scope>
    <source>
        <strain evidence="3 4">IK01</strain>
    </source>
</reference>
<dbReference type="Gene3D" id="3.40.50.1820">
    <property type="entry name" value="alpha/beta hydrolase"/>
    <property type="match status" value="1"/>
</dbReference>
<gene>
    <name evidence="3" type="ORF">NUTIK01_09240</name>
</gene>
<dbReference type="Pfam" id="PF07859">
    <property type="entry name" value="Abhydrolase_3"/>
    <property type="match status" value="1"/>
</dbReference>
<dbReference type="Proteomes" id="UP001187221">
    <property type="component" value="Unassembled WGS sequence"/>
</dbReference>
<proteinExistence type="predicted"/>
<evidence type="ECO:0000256" key="1">
    <source>
        <dbReference type="ARBA" id="ARBA00022801"/>
    </source>
</evidence>
<evidence type="ECO:0000313" key="4">
    <source>
        <dbReference type="Proteomes" id="UP001187221"/>
    </source>
</evidence>
<comment type="caution">
    <text evidence="3">The sequence shown here is derived from an EMBL/GenBank/DDBJ whole genome shotgun (WGS) entry which is preliminary data.</text>
</comment>
<sequence length="319" mass="33618">MPRPDVQPFLDYLRQAAANGMPGIHQMPLVAARASYVAMQQLADLPPEPLAVIRDLACPGPAPNSAANAPIPLRLYDARPSRPPGPALVFYHGGGFVLGGLDSHHNVCTTIARSLDLPLIAVDYRLAPEHPFPAAPDDAEAAARWIAQSPTELGRTITGLVPIGDSAGGTLAIVVTQALMAQPAAVPVVAQVPIYPLTDEATDHASMAAFGAGFLLQSDVLEWFVGSYRPPSGDPRAFPVHGRHDQMPPTVLVTAGLDPIRDSGRVYGAALVKAGSDVLFLERKGTIHGFIQVRKAIPSAQADTDAILSATRLVLDSLK</sequence>
<protein>
    <submittedName>
        <fullName evidence="3">Alpha/beta hydrolase</fullName>
    </submittedName>
</protein>
<dbReference type="PANTHER" id="PTHR48081:SF8">
    <property type="entry name" value="ALPHA_BETA HYDROLASE FOLD-3 DOMAIN-CONTAINING PROTEIN-RELATED"/>
    <property type="match status" value="1"/>
</dbReference>
<name>A0ABQ6P6Z8_9SPHN</name>
<evidence type="ECO:0000313" key="3">
    <source>
        <dbReference type="EMBL" id="GMM60147.1"/>
    </source>
</evidence>
<organism evidence="3 4">
    <name type="scientific">Novosphingobium pituita</name>
    <dbReference type="NCBI Taxonomy" id="3056842"/>
    <lineage>
        <taxon>Bacteria</taxon>
        <taxon>Pseudomonadati</taxon>
        <taxon>Pseudomonadota</taxon>
        <taxon>Alphaproteobacteria</taxon>
        <taxon>Sphingomonadales</taxon>
        <taxon>Sphingomonadaceae</taxon>
        <taxon>Novosphingobium</taxon>
    </lineage>
</organism>
<dbReference type="PANTHER" id="PTHR48081">
    <property type="entry name" value="AB HYDROLASE SUPERFAMILY PROTEIN C4A8.06C"/>
    <property type="match status" value="1"/>
</dbReference>